<evidence type="ECO:0000256" key="1">
    <source>
        <dbReference type="PIRSR" id="PIRSR602187-50"/>
    </source>
</evidence>
<dbReference type="InterPro" id="IPR002187">
    <property type="entry name" value="N-reg_PII"/>
</dbReference>
<dbReference type="SUPFAM" id="SSF54913">
    <property type="entry name" value="GlnB-like"/>
    <property type="match status" value="1"/>
</dbReference>
<dbReference type="PANTHER" id="PTHR30115">
    <property type="entry name" value="NITROGEN REGULATORY PROTEIN P-II"/>
    <property type="match status" value="1"/>
</dbReference>
<dbReference type="OrthoDB" id="5734741at2"/>
<accession>A0A3S0IMU3</accession>
<dbReference type="AlphaFoldDB" id="A0A3S0IMU3"/>
<dbReference type="PROSITE" id="PS51343">
    <property type="entry name" value="PII_GLNB_DOM"/>
    <property type="match status" value="1"/>
</dbReference>
<feature type="modified residue" description="O-UMP-tyrosine" evidence="1">
    <location>
        <position position="45"/>
    </location>
</feature>
<dbReference type="SMART" id="SM00938">
    <property type="entry name" value="P-II"/>
    <property type="match status" value="1"/>
</dbReference>
<dbReference type="InterPro" id="IPR015867">
    <property type="entry name" value="N-reg_PII/ATP_PRibTrfase_C"/>
</dbReference>
<dbReference type="GO" id="GO:0030234">
    <property type="term" value="F:enzyme regulator activity"/>
    <property type="evidence" value="ECO:0007669"/>
    <property type="project" value="InterPro"/>
</dbReference>
<dbReference type="GO" id="GO:0005524">
    <property type="term" value="F:ATP binding"/>
    <property type="evidence" value="ECO:0007669"/>
    <property type="project" value="TreeGrafter"/>
</dbReference>
<gene>
    <name evidence="2" type="ORF">EKG38_11035</name>
</gene>
<proteinExistence type="predicted"/>
<comment type="caution">
    <text evidence="2">The sequence shown here is derived from an EMBL/GenBank/DDBJ whole genome shotgun (WGS) entry which is preliminary data.</text>
</comment>
<dbReference type="Gene3D" id="3.30.70.120">
    <property type="match status" value="1"/>
</dbReference>
<protein>
    <submittedName>
        <fullName evidence="2">P-II family nitrogen regulator</fullName>
    </submittedName>
</protein>
<dbReference type="Pfam" id="PF00543">
    <property type="entry name" value="P-II"/>
    <property type="match status" value="1"/>
</dbReference>
<reference evidence="2 3" key="1">
    <citation type="submission" date="2018-12" db="EMBL/GenBank/DDBJ databases">
        <authorList>
            <person name="Yu L."/>
        </authorList>
    </citation>
    <scope>NUCLEOTIDE SEQUENCE [LARGE SCALE GENOMIC DNA]</scope>
    <source>
        <strain evidence="2 3">HAW-EB2</strain>
    </source>
</reference>
<dbReference type="EMBL" id="RXNU01000005">
    <property type="protein sequence ID" value="RTR38703.1"/>
    <property type="molecule type" value="Genomic_DNA"/>
</dbReference>
<evidence type="ECO:0000313" key="2">
    <source>
        <dbReference type="EMBL" id="RTR38703.1"/>
    </source>
</evidence>
<dbReference type="GO" id="GO:0005829">
    <property type="term" value="C:cytosol"/>
    <property type="evidence" value="ECO:0007669"/>
    <property type="project" value="TreeGrafter"/>
</dbReference>
<keyword evidence="1" id="KW-0597">Phosphoprotein</keyword>
<dbReference type="PRINTS" id="PR00340">
    <property type="entry name" value="PIIGLNB"/>
</dbReference>
<dbReference type="InterPro" id="IPR011322">
    <property type="entry name" value="N-reg_PII-like_a/b"/>
</dbReference>
<evidence type="ECO:0000313" key="3">
    <source>
        <dbReference type="Proteomes" id="UP000267448"/>
    </source>
</evidence>
<name>A0A3S0IMU3_9GAMM</name>
<dbReference type="RefSeq" id="WP_126520319.1">
    <property type="nucleotide sequence ID" value="NZ_RXNU01000005.1"/>
</dbReference>
<dbReference type="Proteomes" id="UP000267448">
    <property type="component" value="Unassembled WGS sequence"/>
</dbReference>
<dbReference type="GO" id="GO:0006808">
    <property type="term" value="P:regulation of nitrogen utilization"/>
    <property type="evidence" value="ECO:0007669"/>
    <property type="project" value="InterPro"/>
</dbReference>
<keyword evidence="3" id="KW-1185">Reference proteome</keyword>
<sequence>MKIKKITAIIGDMQLDDVEHALEQHGVTGFTVFTVRGRGKYSNLYTRDQLVSHTQIEIYTSSRHADEIAQLIIKSAEIGAVSIGFVAVTDVEQLVWVHEQREASEDDFNFFEGKAEA</sequence>
<dbReference type="PANTHER" id="PTHR30115:SF11">
    <property type="entry name" value="NITROGEN REGULATORY PROTEIN P-II HOMOLOG"/>
    <property type="match status" value="1"/>
</dbReference>
<organism evidence="2 3">
    <name type="scientific">Shewanella canadensis</name>
    <dbReference type="NCBI Taxonomy" id="271096"/>
    <lineage>
        <taxon>Bacteria</taxon>
        <taxon>Pseudomonadati</taxon>
        <taxon>Pseudomonadota</taxon>
        <taxon>Gammaproteobacteria</taxon>
        <taxon>Alteromonadales</taxon>
        <taxon>Shewanellaceae</taxon>
        <taxon>Shewanella</taxon>
    </lineage>
</organism>